<dbReference type="AlphaFoldDB" id="A0A3B0ZRV0"/>
<evidence type="ECO:0008006" key="2">
    <source>
        <dbReference type="Google" id="ProtNLM"/>
    </source>
</evidence>
<dbReference type="EMBL" id="UOFR01000037">
    <property type="protein sequence ID" value="VAW96208.1"/>
    <property type="molecule type" value="Genomic_DNA"/>
</dbReference>
<protein>
    <recommendedName>
        <fullName evidence="2">DUF465 domain-containing protein</fullName>
    </recommendedName>
</protein>
<dbReference type="Gene3D" id="6.10.280.50">
    <property type="match status" value="1"/>
</dbReference>
<organism evidence="1">
    <name type="scientific">hydrothermal vent metagenome</name>
    <dbReference type="NCBI Taxonomy" id="652676"/>
    <lineage>
        <taxon>unclassified sequences</taxon>
        <taxon>metagenomes</taxon>
        <taxon>ecological metagenomes</taxon>
    </lineage>
</organism>
<sequence length="81" mass="9788">MLGENHSVHHEFPEKKELIDALIKNNQHFKKIAKEYDELDKKIRVIELKNSPIDDQLFHEMKKKRSHLKDEIYQTLLNHTK</sequence>
<accession>A0A3B0ZRV0</accession>
<proteinExistence type="predicted"/>
<reference evidence="1" key="1">
    <citation type="submission" date="2018-06" db="EMBL/GenBank/DDBJ databases">
        <authorList>
            <person name="Zhirakovskaya E."/>
        </authorList>
    </citation>
    <scope>NUCLEOTIDE SEQUENCE</scope>
</reference>
<dbReference type="InterPro" id="IPR007420">
    <property type="entry name" value="DUF465"/>
</dbReference>
<evidence type="ECO:0000313" key="1">
    <source>
        <dbReference type="EMBL" id="VAW96208.1"/>
    </source>
</evidence>
<gene>
    <name evidence="1" type="ORF">MNBD_GAMMA21-1346</name>
</gene>
<dbReference type="InterPro" id="IPR038444">
    <property type="entry name" value="DUF465_sf"/>
</dbReference>
<dbReference type="Pfam" id="PF04325">
    <property type="entry name" value="DUF465"/>
    <property type="match status" value="1"/>
</dbReference>
<name>A0A3B0ZRV0_9ZZZZ</name>